<dbReference type="STRING" id="51028.A0A0N4V5G9"/>
<keyword evidence="2" id="KW-1185">Reference proteome</keyword>
<evidence type="ECO:0000313" key="2">
    <source>
        <dbReference type="Proteomes" id="UP000274131"/>
    </source>
</evidence>
<name>A0A0N4V5G9_ENTVE</name>
<organism evidence="3">
    <name type="scientific">Enterobius vermicularis</name>
    <name type="common">Human pinworm</name>
    <dbReference type="NCBI Taxonomy" id="51028"/>
    <lineage>
        <taxon>Eukaryota</taxon>
        <taxon>Metazoa</taxon>
        <taxon>Ecdysozoa</taxon>
        <taxon>Nematoda</taxon>
        <taxon>Chromadorea</taxon>
        <taxon>Rhabditida</taxon>
        <taxon>Spirurina</taxon>
        <taxon>Oxyuridomorpha</taxon>
        <taxon>Oxyuroidea</taxon>
        <taxon>Oxyuridae</taxon>
        <taxon>Enterobius</taxon>
    </lineage>
</organism>
<evidence type="ECO:0000313" key="1">
    <source>
        <dbReference type="EMBL" id="VDD90341.1"/>
    </source>
</evidence>
<accession>A0A0N4V5G9</accession>
<proteinExistence type="predicted"/>
<dbReference type="AlphaFoldDB" id="A0A0N4V5G9"/>
<dbReference type="EMBL" id="UXUI01008051">
    <property type="protein sequence ID" value="VDD90341.1"/>
    <property type="molecule type" value="Genomic_DNA"/>
</dbReference>
<dbReference type="Proteomes" id="UP000274131">
    <property type="component" value="Unassembled WGS sequence"/>
</dbReference>
<reference evidence="3" key="1">
    <citation type="submission" date="2017-02" db="UniProtKB">
        <authorList>
            <consortium name="WormBaseParasite"/>
        </authorList>
    </citation>
    <scope>IDENTIFICATION</scope>
</reference>
<evidence type="ECO:0000313" key="3">
    <source>
        <dbReference type="WBParaSite" id="EVEC_0000548101-mRNA-1"/>
    </source>
</evidence>
<sequence>MSSQSAAAAAEVGTASALTAPLAVQQNGDGNPALDRIRQMLLTPPSSRPPEFENPLEKIEQLLTCPICLDRYK</sequence>
<protein>
    <submittedName>
        <fullName evidence="3">Zf-C3HC4 domain-containing protein</fullName>
    </submittedName>
</protein>
<dbReference type="OrthoDB" id="5843160at2759"/>
<reference evidence="1 2" key="2">
    <citation type="submission" date="2018-10" db="EMBL/GenBank/DDBJ databases">
        <authorList>
            <consortium name="Pathogen Informatics"/>
        </authorList>
    </citation>
    <scope>NUCLEOTIDE SEQUENCE [LARGE SCALE GENOMIC DNA]</scope>
</reference>
<gene>
    <name evidence="1" type="ORF">EVEC_LOCUS5092</name>
</gene>
<dbReference type="WBParaSite" id="EVEC_0000548101-mRNA-1">
    <property type="protein sequence ID" value="EVEC_0000548101-mRNA-1"/>
    <property type="gene ID" value="EVEC_0000548101"/>
</dbReference>